<dbReference type="Gene3D" id="3.40.50.200">
    <property type="entry name" value="Peptidase S8/S53 domain"/>
    <property type="match status" value="1"/>
</dbReference>
<keyword evidence="6" id="KW-0720">Serine protease</keyword>
<reference evidence="9" key="1">
    <citation type="submission" date="2018-06" db="EMBL/GenBank/DDBJ databases">
        <authorList>
            <person name="Zhirakovskaya E."/>
        </authorList>
    </citation>
    <scope>NUCLEOTIDE SEQUENCE</scope>
</reference>
<dbReference type="PROSITE" id="PS51892">
    <property type="entry name" value="SUBTILASE"/>
    <property type="match status" value="1"/>
</dbReference>
<evidence type="ECO:0000256" key="6">
    <source>
        <dbReference type="ARBA" id="ARBA00022825"/>
    </source>
</evidence>
<sequence length="653" mass="69292">MENIRKILFVVLVGFLVVGFAGTGFAQGPFVKDEIVVKFKPGVSEETIKKINQGHGTSVFYVSKQGRFSRLRVPAGKTVEELVEIYNKNPYVEYAEPNYIAHTFWIPNDPLYPYQWNFYNDKYGGINMESAWEVSTGNSSVVVAVIDTGVAYEDYIDTSARGRNRTITYEQAPDLAETNFVPGYDFVNDDSHPNDDEGHGTHVTGTIAQSTNNNIGVAGIAFNTSIMPVKVLDSRGSGTYTDIADGIYFAANNGADIISMSLGGPSESITMEEALAYAYNKGVTIVAAAGNDGTDVISYPAAYNAYVIAVGATRYDETLAYYSNYGPDLDIVAPGGDTNVDQNGDGYGDGILQQTFGSSPTDWGYYYYQGTSMATPHVAGVAALVIASGVTGPDNVRQVLQSTAKDLGAPGWDETYGWGRVDAAAALGYTAEPVHNVAVTKITAPASALSGDTVPVDVTVANPGDFYETFTLTLTDVTDGVEIGSRSVALTSGASTTETFYWDTLNVTLGDHLLKASASVVAGEENTADNSKTVTITITDIVEQPSMHIAGIDMALQTTSRRNITSALATVTIVDASGSPVAGATVSGYWSGATSDSDYGTTDAAGKVTLVSDGIRRPASGTTFTFTVRDVTLSGWIYNPDANIETSDSIRVP</sequence>
<keyword evidence="5" id="KW-0378">Hydrolase</keyword>
<dbReference type="InterPro" id="IPR015500">
    <property type="entry name" value="Peptidase_S8_subtilisin-rel"/>
</dbReference>
<evidence type="ECO:0000256" key="3">
    <source>
        <dbReference type="ARBA" id="ARBA00022525"/>
    </source>
</evidence>
<dbReference type="GO" id="GO:0004252">
    <property type="term" value="F:serine-type endopeptidase activity"/>
    <property type="evidence" value="ECO:0007669"/>
    <property type="project" value="InterPro"/>
</dbReference>
<dbReference type="PANTHER" id="PTHR43806">
    <property type="entry name" value="PEPTIDASE S8"/>
    <property type="match status" value="1"/>
</dbReference>
<dbReference type="Gene3D" id="2.60.40.10">
    <property type="entry name" value="Immunoglobulins"/>
    <property type="match status" value="1"/>
</dbReference>
<comment type="subcellular location">
    <subcellularLocation>
        <location evidence="1">Secreted</location>
    </subcellularLocation>
</comment>
<gene>
    <name evidence="9" type="ORF">MNBD_NITROSPIRAE02-385</name>
</gene>
<dbReference type="PROSITE" id="PS00136">
    <property type="entry name" value="SUBTILASE_ASP"/>
    <property type="match status" value="1"/>
</dbReference>
<evidence type="ECO:0000256" key="1">
    <source>
        <dbReference type="ARBA" id="ARBA00004613"/>
    </source>
</evidence>
<evidence type="ECO:0000313" key="9">
    <source>
        <dbReference type="EMBL" id="VAX32638.1"/>
    </source>
</evidence>
<dbReference type="InterPro" id="IPR036852">
    <property type="entry name" value="Peptidase_S8/S53_dom_sf"/>
</dbReference>
<keyword evidence="3" id="KW-0964">Secreted</keyword>
<evidence type="ECO:0000256" key="5">
    <source>
        <dbReference type="ARBA" id="ARBA00022801"/>
    </source>
</evidence>
<evidence type="ECO:0000259" key="8">
    <source>
        <dbReference type="Pfam" id="PF22148"/>
    </source>
</evidence>
<dbReference type="Pfam" id="PF22148">
    <property type="entry name" value="Fervidolysin_NPro-like"/>
    <property type="match status" value="1"/>
</dbReference>
<organism evidence="9">
    <name type="scientific">hydrothermal vent metagenome</name>
    <dbReference type="NCBI Taxonomy" id="652676"/>
    <lineage>
        <taxon>unclassified sequences</taxon>
        <taxon>metagenomes</taxon>
        <taxon>ecological metagenomes</taxon>
    </lineage>
</organism>
<dbReference type="InterPro" id="IPR054399">
    <property type="entry name" value="Fervidolysin-like_N_prodom"/>
</dbReference>
<dbReference type="InterPro" id="IPR023827">
    <property type="entry name" value="Peptidase_S8_Asp-AS"/>
</dbReference>
<dbReference type="PRINTS" id="PR00723">
    <property type="entry name" value="SUBTILISIN"/>
</dbReference>
<evidence type="ECO:0000259" key="7">
    <source>
        <dbReference type="Pfam" id="PF00082"/>
    </source>
</evidence>
<comment type="similarity">
    <text evidence="2">Belongs to the peptidase S8 family.</text>
</comment>
<evidence type="ECO:0000256" key="4">
    <source>
        <dbReference type="ARBA" id="ARBA00022670"/>
    </source>
</evidence>
<dbReference type="InterPro" id="IPR034084">
    <property type="entry name" value="Thermitase-like_dom"/>
</dbReference>
<dbReference type="PANTHER" id="PTHR43806:SF11">
    <property type="entry name" value="CEREVISIN-RELATED"/>
    <property type="match status" value="1"/>
</dbReference>
<protein>
    <submittedName>
        <fullName evidence="9">Peptidase S8 and S53 subtilisin kexin sedolisin</fullName>
    </submittedName>
</protein>
<evidence type="ECO:0000256" key="2">
    <source>
        <dbReference type="ARBA" id="ARBA00011073"/>
    </source>
</evidence>
<dbReference type="EMBL" id="UOGH01000264">
    <property type="protein sequence ID" value="VAX32638.1"/>
    <property type="molecule type" value="Genomic_DNA"/>
</dbReference>
<dbReference type="GO" id="GO:0006508">
    <property type="term" value="P:proteolysis"/>
    <property type="evidence" value="ECO:0007669"/>
    <property type="project" value="UniProtKB-KW"/>
</dbReference>
<dbReference type="CDD" id="cd07484">
    <property type="entry name" value="Peptidases_S8_Thermitase_like"/>
    <property type="match status" value="1"/>
</dbReference>
<dbReference type="InterPro" id="IPR023828">
    <property type="entry name" value="Peptidase_S8_Ser-AS"/>
</dbReference>
<accession>A0A3B1D9K1</accession>
<dbReference type="PROSITE" id="PS00138">
    <property type="entry name" value="SUBTILASE_SER"/>
    <property type="match status" value="1"/>
</dbReference>
<dbReference type="AlphaFoldDB" id="A0A3B1D9K1"/>
<keyword evidence="4" id="KW-0645">Protease</keyword>
<dbReference type="Pfam" id="PF00082">
    <property type="entry name" value="Peptidase_S8"/>
    <property type="match status" value="1"/>
</dbReference>
<feature type="domain" description="Peptidase S8/S53" evidence="7">
    <location>
        <begin position="139"/>
        <end position="419"/>
    </location>
</feature>
<dbReference type="SUPFAM" id="SSF52743">
    <property type="entry name" value="Subtilisin-like"/>
    <property type="match status" value="1"/>
</dbReference>
<name>A0A3B1D9K1_9ZZZZ</name>
<proteinExistence type="inferred from homology"/>
<dbReference type="GO" id="GO:0005576">
    <property type="term" value="C:extracellular region"/>
    <property type="evidence" value="ECO:0007669"/>
    <property type="project" value="UniProtKB-SubCell"/>
</dbReference>
<dbReference type="InterPro" id="IPR000209">
    <property type="entry name" value="Peptidase_S8/S53_dom"/>
</dbReference>
<dbReference type="InterPro" id="IPR013783">
    <property type="entry name" value="Ig-like_fold"/>
</dbReference>
<feature type="domain" description="Fervidolysin-like N-terminal prodomain" evidence="8">
    <location>
        <begin position="27"/>
        <end position="98"/>
    </location>
</feature>
<dbReference type="InterPro" id="IPR050131">
    <property type="entry name" value="Peptidase_S8_subtilisin-like"/>
</dbReference>